<evidence type="ECO:0000313" key="1">
    <source>
        <dbReference type="EMBL" id="GIY85638.1"/>
    </source>
</evidence>
<sequence length="66" mass="7452">MKMMDVALGIISFPLESSDDDNLWENSYGRGSKVNCCLSWKLNRLLAAGDFRLLEIYSRLVVVPIS</sequence>
<organism evidence="1 2">
    <name type="scientific">Caerostris extrusa</name>
    <name type="common">Bark spider</name>
    <name type="synonym">Caerostris bankana</name>
    <dbReference type="NCBI Taxonomy" id="172846"/>
    <lineage>
        <taxon>Eukaryota</taxon>
        <taxon>Metazoa</taxon>
        <taxon>Ecdysozoa</taxon>
        <taxon>Arthropoda</taxon>
        <taxon>Chelicerata</taxon>
        <taxon>Arachnida</taxon>
        <taxon>Araneae</taxon>
        <taxon>Araneomorphae</taxon>
        <taxon>Entelegynae</taxon>
        <taxon>Araneoidea</taxon>
        <taxon>Araneidae</taxon>
        <taxon>Caerostris</taxon>
    </lineage>
</organism>
<gene>
    <name evidence="1" type="ORF">CEXT_636371</name>
</gene>
<dbReference type="Proteomes" id="UP001054945">
    <property type="component" value="Unassembled WGS sequence"/>
</dbReference>
<name>A0AAV4WVT7_CAEEX</name>
<protein>
    <submittedName>
        <fullName evidence="1">Uncharacterized protein</fullName>
    </submittedName>
</protein>
<comment type="caution">
    <text evidence="1">The sequence shown here is derived from an EMBL/GenBank/DDBJ whole genome shotgun (WGS) entry which is preliminary data.</text>
</comment>
<proteinExistence type="predicted"/>
<accession>A0AAV4WVT7</accession>
<keyword evidence="2" id="KW-1185">Reference proteome</keyword>
<dbReference type="AlphaFoldDB" id="A0AAV4WVT7"/>
<dbReference type="EMBL" id="BPLR01016671">
    <property type="protein sequence ID" value="GIY85638.1"/>
    <property type="molecule type" value="Genomic_DNA"/>
</dbReference>
<reference evidence="1 2" key="1">
    <citation type="submission" date="2021-06" db="EMBL/GenBank/DDBJ databases">
        <title>Caerostris extrusa draft genome.</title>
        <authorList>
            <person name="Kono N."/>
            <person name="Arakawa K."/>
        </authorList>
    </citation>
    <scope>NUCLEOTIDE SEQUENCE [LARGE SCALE GENOMIC DNA]</scope>
</reference>
<evidence type="ECO:0000313" key="2">
    <source>
        <dbReference type="Proteomes" id="UP001054945"/>
    </source>
</evidence>